<evidence type="ECO:0000313" key="7">
    <source>
        <dbReference type="Proteomes" id="UP000718821"/>
    </source>
</evidence>
<keyword evidence="2" id="KW-0813">Transport</keyword>
<dbReference type="Proteomes" id="UP000718821">
    <property type="component" value="Unassembled WGS sequence"/>
</dbReference>
<sequence length="301" mass="31247">MSFASIAKRALAALTAGAALVSLAACGSQHAGSGDAGADKLEVVASINQWGSVAQALGGDLVDVTAIMTSTNVEAHDYEPTTGDIAAFSKADVAVVNGADYDPWASKAADGTKATLVDAAKAGGIKEGGNPHVWFSSKVRVATADAITAAYKKAMPEHQAQFDKLNKAWHEQSEALESKIKDASATLKGLPYAATESVAWYLADDLGMTDATPKGYATASANESEPSPADIKAFTDALASGSIKMLVFNSQESDSTTDYLTSAAKAADVPIVDLTEQMPKQYTDLLDWMTTLVGDFADAVR</sequence>
<keyword evidence="4 5" id="KW-0732">Signal</keyword>
<reference evidence="6" key="2">
    <citation type="journal article" date="2021" name="Sci. Rep.">
        <title>The distribution of antibiotic resistance genes in chicken gut microbiota commensals.</title>
        <authorList>
            <person name="Juricova H."/>
            <person name="Matiasovicova J."/>
            <person name="Kubasova T."/>
            <person name="Cejkova D."/>
            <person name="Rychlik I."/>
        </authorList>
    </citation>
    <scope>NUCLEOTIDE SEQUENCE</scope>
    <source>
        <strain evidence="6">An836</strain>
    </source>
</reference>
<name>A0A939B955_9BIFI</name>
<dbReference type="GO" id="GO:0030313">
    <property type="term" value="C:cell envelope"/>
    <property type="evidence" value="ECO:0007669"/>
    <property type="project" value="UniProtKB-SubCell"/>
</dbReference>
<dbReference type="RefSeq" id="WP_204467691.1">
    <property type="nucleotide sequence ID" value="NZ_JACLYU010000002.1"/>
</dbReference>
<feature type="signal peptide" evidence="5">
    <location>
        <begin position="1"/>
        <end position="24"/>
    </location>
</feature>
<proteinExistence type="predicted"/>
<comment type="caution">
    <text evidence="6">The sequence shown here is derived from an EMBL/GenBank/DDBJ whole genome shotgun (WGS) entry which is preliminary data.</text>
</comment>
<keyword evidence="7" id="KW-1185">Reference proteome</keyword>
<dbReference type="GO" id="GO:0030001">
    <property type="term" value="P:metal ion transport"/>
    <property type="evidence" value="ECO:0007669"/>
    <property type="project" value="InterPro"/>
</dbReference>
<dbReference type="InterPro" id="IPR050492">
    <property type="entry name" value="Bact_metal-bind_prot9"/>
</dbReference>
<evidence type="ECO:0000256" key="5">
    <source>
        <dbReference type="SAM" id="SignalP"/>
    </source>
</evidence>
<evidence type="ECO:0000256" key="3">
    <source>
        <dbReference type="ARBA" id="ARBA00022723"/>
    </source>
</evidence>
<evidence type="ECO:0000256" key="4">
    <source>
        <dbReference type="ARBA" id="ARBA00022729"/>
    </source>
</evidence>
<evidence type="ECO:0000256" key="1">
    <source>
        <dbReference type="ARBA" id="ARBA00004196"/>
    </source>
</evidence>
<dbReference type="Pfam" id="PF01297">
    <property type="entry name" value="ZnuA"/>
    <property type="match status" value="1"/>
</dbReference>
<dbReference type="SUPFAM" id="SSF53807">
    <property type="entry name" value="Helical backbone' metal receptor"/>
    <property type="match status" value="1"/>
</dbReference>
<evidence type="ECO:0000313" key="6">
    <source>
        <dbReference type="EMBL" id="MBM6699183.1"/>
    </source>
</evidence>
<gene>
    <name evidence="6" type="ORF">H7U32_02330</name>
</gene>
<accession>A0A939B955</accession>
<feature type="chain" id="PRO_5039679084" evidence="5">
    <location>
        <begin position="25"/>
        <end position="301"/>
    </location>
</feature>
<dbReference type="InterPro" id="IPR006127">
    <property type="entry name" value="ZnuA-like"/>
</dbReference>
<protein>
    <submittedName>
        <fullName evidence="6">Zinc ABC transporter substrate-binding protein</fullName>
    </submittedName>
</protein>
<dbReference type="GO" id="GO:0046872">
    <property type="term" value="F:metal ion binding"/>
    <property type="evidence" value="ECO:0007669"/>
    <property type="project" value="UniProtKB-KW"/>
</dbReference>
<dbReference type="PANTHER" id="PTHR42953">
    <property type="entry name" value="HIGH-AFFINITY ZINC UPTAKE SYSTEM PROTEIN ZNUA-RELATED"/>
    <property type="match status" value="1"/>
</dbReference>
<dbReference type="Gene3D" id="3.40.50.1980">
    <property type="entry name" value="Nitrogenase molybdenum iron protein domain"/>
    <property type="match status" value="2"/>
</dbReference>
<organism evidence="6 7">
    <name type="scientific">Bifidobacterium pullorum subsp. saeculare</name>
    <dbReference type="NCBI Taxonomy" id="78257"/>
    <lineage>
        <taxon>Bacteria</taxon>
        <taxon>Bacillati</taxon>
        <taxon>Actinomycetota</taxon>
        <taxon>Actinomycetes</taxon>
        <taxon>Bifidobacteriales</taxon>
        <taxon>Bifidobacteriaceae</taxon>
        <taxon>Bifidobacterium</taxon>
    </lineage>
</organism>
<dbReference type="PANTHER" id="PTHR42953:SF1">
    <property type="entry name" value="METAL-BINDING PROTEIN HI_0362-RELATED"/>
    <property type="match status" value="1"/>
</dbReference>
<dbReference type="AlphaFoldDB" id="A0A939B955"/>
<keyword evidence="3" id="KW-0479">Metal-binding</keyword>
<comment type="subcellular location">
    <subcellularLocation>
        <location evidence="1">Cell envelope</location>
    </subcellularLocation>
</comment>
<evidence type="ECO:0000256" key="2">
    <source>
        <dbReference type="ARBA" id="ARBA00022448"/>
    </source>
</evidence>
<dbReference type="EMBL" id="JACLYU010000002">
    <property type="protein sequence ID" value="MBM6699183.1"/>
    <property type="molecule type" value="Genomic_DNA"/>
</dbReference>
<reference evidence="6" key="1">
    <citation type="submission" date="2020-08" db="EMBL/GenBank/DDBJ databases">
        <authorList>
            <person name="Cejkova D."/>
            <person name="Kubasova T."/>
            <person name="Jahodarova E."/>
            <person name="Rychlik I."/>
        </authorList>
    </citation>
    <scope>NUCLEOTIDE SEQUENCE</scope>
    <source>
        <strain evidence="6">An836</strain>
    </source>
</reference>